<dbReference type="EMBL" id="JAPZBR010000002">
    <property type="protein sequence ID" value="KAJ5362376.1"/>
    <property type="molecule type" value="Genomic_DNA"/>
</dbReference>
<feature type="compositionally biased region" description="Basic and acidic residues" evidence="1">
    <location>
        <begin position="485"/>
        <end position="506"/>
    </location>
</feature>
<gene>
    <name evidence="2" type="ORF">N7541_003220</name>
</gene>
<feature type="region of interest" description="Disordered" evidence="1">
    <location>
        <begin position="1154"/>
        <end position="1188"/>
    </location>
</feature>
<name>A0A9W9RLV5_PENBR</name>
<reference evidence="2" key="2">
    <citation type="journal article" date="2023" name="IMA Fungus">
        <title>Comparative genomic study of the Penicillium genus elucidates a diverse pangenome and 15 lateral gene transfer events.</title>
        <authorList>
            <person name="Petersen C."/>
            <person name="Sorensen T."/>
            <person name="Nielsen M.R."/>
            <person name="Sondergaard T.E."/>
            <person name="Sorensen J.L."/>
            <person name="Fitzpatrick D.A."/>
            <person name="Frisvad J.C."/>
            <person name="Nielsen K.L."/>
        </authorList>
    </citation>
    <scope>NUCLEOTIDE SEQUENCE</scope>
    <source>
        <strain evidence="2">IBT 35675</strain>
    </source>
</reference>
<sequence length="1188" mass="132286">MGSHPLLQPLRPRKHPKLQCAPLDLQMSLKRRLSKARHDLMTVRASASNSIVENDPQELIMSGQIAELDGQSVPSLEPCMPPGTKETKESHCQSQEQDHKEEEVPLGEIGDSCCASPESSIIDLDALDFSDSEISSLSTRNSLRSASRLARFFPELSSHFSVVSPVGADRNMEQLGPSLFERELEERVLILYRYSADVDPEHQQSISQSLGSDGYDGGSSCYSRRTSITTLGTEFWGDDGRYPHKSPDAYSIHSPVVAGVFDDIALSRRSSTVPPYTLHMPSHEGPAKQVSMTDLKNKPLPLEPAHSDDLVSHRWSDSSRSSGSPPLRPHVPPSQRDLVVSPLHPTSPVGRKEWKSTNVHKVRTHRQTGHVWFGSEYNEIPSHYRRGPQGENEQQVHSPGPGLTPTLSQATKDLEGTLAGLSKDQSHKSPLEGPAQVSRGKGDWISTRQAPLPPQGRPDIHLTPKKPKEPSGRSKSTPSPTKGSNRRDHSDLERTPRAKETREERSYSSPSRSSANDDKKDKKKKSFLAPFRKQSQGRISARSESQPHMTNTQVSDQLQLPRLQTEDLATAALLERVVEHFLSGSPGGPKPAGQSDAHKAEVRNKMRQSWALVSTAQASSLKMTDQIHELPAEPHCPSPVISRSEIPSHAGAPGLPPDMPLDLILSTMEKIDSLDDLFNFALVNRKTYRAFKCRELPLIKNALFKMSPPAWELREMSPPWEMEWQPLIDPDSQVPEYTPTLYLQRYAQDIYTLAKLKALVLARCSPFLRHETVRGLAGVDDQRAEEVDDAFWRIWTFCRIFGSGKSRENDLAGQMDWLRGGCEAKKYSTSSSTMTQPFGINNVLFEPPTGFGRGNLSGLSQRQMYDMTEIWTCMGVLLQPLHGKCIEARKVGIFDNMDVPDNDKVREEVVLEEWTSYILTLGLGAVLALSSVCQSDTTFAKFSVAQSIGLTKWETLETETSRSSFLKEAISRAYEIQERDSSPAKPPTSHYLSPARQSRERQTAFAKELRNRRARGFEEPEGRFSFSTERPMSKYSAILRNLDGTDEPVPPVPTLVLGHSSESVEIPEPQTPVESSPEPSFACSRTPPPHFPLPAPLPVRIPPPRPQVLDPVDRAIDMIVNDQGFATEDAKWALKITDTGEGIDADAAVQLLKKQKKKNERNPFGKRDSLLSSVIKRQKSHDSGWRWA</sequence>
<evidence type="ECO:0000313" key="2">
    <source>
        <dbReference type="EMBL" id="KAJ5362376.1"/>
    </source>
</evidence>
<feature type="region of interest" description="Disordered" evidence="1">
    <location>
        <begin position="297"/>
        <end position="367"/>
    </location>
</feature>
<comment type="caution">
    <text evidence="2">The sequence shown here is derived from an EMBL/GenBank/DDBJ whole genome shotgun (WGS) entry which is preliminary data.</text>
</comment>
<feature type="compositionally biased region" description="Basic residues" evidence="1">
    <location>
        <begin position="358"/>
        <end position="367"/>
    </location>
</feature>
<evidence type="ECO:0000256" key="1">
    <source>
        <dbReference type="SAM" id="MobiDB-lite"/>
    </source>
</evidence>
<feature type="compositionally biased region" description="Basic and acidic residues" evidence="1">
    <location>
        <begin position="305"/>
        <end position="317"/>
    </location>
</feature>
<feature type="compositionally biased region" description="Basic and acidic residues" evidence="1">
    <location>
        <begin position="458"/>
        <end position="472"/>
    </location>
</feature>
<feature type="compositionally biased region" description="Basic and acidic residues" evidence="1">
    <location>
        <begin position="85"/>
        <end position="103"/>
    </location>
</feature>
<feature type="compositionally biased region" description="Polar residues" evidence="1">
    <location>
        <begin position="533"/>
        <end position="556"/>
    </location>
</feature>
<feature type="region of interest" description="Disordered" evidence="1">
    <location>
        <begin position="976"/>
        <end position="1003"/>
    </location>
</feature>
<dbReference type="Proteomes" id="UP001148299">
    <property type="component" value="Unassembled WGS sequence"/>
</dbReference>
<feature type="region of interest" description="Disordered" evidence="1">
    <location>
        <begin position="1066"/>
        <end position="1085"/>
    </location>
</feature>
<feature type="compositionally biased region" description="Polar residues" evidence="1">
    <location>
        <begin position="473"/>
        <end position="483"/>
    </location>
</feature>
<dbReference type="AlphaFoldDB" id="A0A9W9RLV5"/>
<keyword evidence="3" id="KW-1185">Reference proteome</keyword>
<feature type="region of interest" description="Disordered" evidence="1">
    <location>
        <begin position="421"/>
        <end position="556"/>
    </location>
</feature>
<reference evidence="2" key="1">
    <citation type="submission" date="2022-12" db="EMBL/GenBank/DDBJ databases">
        <authorList>
            <person name="Petersen C."/>
        </authorList>
    </citation>
    <scope>NUCLEOTIDE SEQUENCE</scope>
    <source>
        <strain evidence="2">IBT 35675</strain>
    </source>
</reference>
<feature type="region of interest" description="Disordered" evidence="1">
    <location>
        <begin position="382"/>
        <end position="408"/>
    </location>
</feature>
<organism evidence="2 3">
    <name type="scientific">Penicillium brevicompactum</name>
    <dbReference type="NCBI Taxonomy" id="5074"/>
    <lineage>
        <taxon>Eukaryota</taxon>
        <taxon>Fungi</taxon>
        <taxon>Dikarya</taxon>
        <taxon>Ascomycota</taxon>
        <taxon>Pezizomycotina</taxon>
        <taxon>Eurotiomycetes</taxon>
        <taxon>Eurotiomycetidae</taxon>
        <taxon>Eurotiales</taxon>
        <taxon>Aspergillaceae</taxon>
        <taxon>Penicillium</taxon>
    </lineage>
</organism>
<feature type="region of interest" description="Disordered" evidence="1">
    <location>
        <begin position="81"/>
        <end position="105"/>
    </location>
</feature>
<evidence type="ECO:0008006" key="4">
    <source>
        <dbReference type="Google" id="ProtNLM"/>
    </source>
</evidence>
<protein>
    <recommendedName>
        <fullName evidence="4">F-box domain protein</fullName>
    </recommendedName>
</protein>
<accession>A0A9W9RLV5</accession>
<evidence type="ECO:0000313" key="3">
    <source>
        <dbReference type="Proteomes" id="UP001148299"/>
    </source>
</evidence>
<feature type="compositionally biased region" description="Basic and acidic residues" evidence="1">
    <location>
        <begin position="1160"/>
        <end position="1169"/>
    </location>
</feature>
<proteinExistence type="predicted"/>